<proteinExistence type="predicted"/>
<gene>
    <name evidence="1" type="ORF">PX52LOC_01626</name>
</gene>
<evidence type="ECO:0000313" key="1">
    <source>
        <dbReference type="EMBL" id="QEL14732.1"/>
    </source>
</evidence>
<dbReference type="Proteomes" id="UP000324974">
    <property type="component" value="Chromosome"/>
</dbReference>
<sequence length="74" mass="8247">MLRFTDLSDVIEAVRIWCDTQEAGLEFAYYGYIPGEWQISISTPISVEEIVHSDLCHALMAASIAAKRKLNTGT</sequence>
<dbReference type="RefSeq" id="WP_149109607.1">
    <property type="nucleotide sequence ID" value="NZ_CP042425.1"/>
</dbReference>
<keyword evidence="2" id="KW-1185">Reference proteome</keyword>
<organism evidence="1 2">
    <name type="scientific">Limnoglobus roseus</name>
    <dbReference type="NCBI Taxonomy" id="2598579"/>
    <lineage>
        <taxon>Bacteria</taxon>
        <taxon>Pseudomonadati</taxon>
        <taxon>Planctomycetota</taxon>
        <taxon>Planctomycetia</taxon>
        <taxon>Gemmatales</taxon>
        <taxon>Gemmataceae</taxon>
        <taxon>Limnoglobus</taxon>
    </lineage>
</organism>
<evidence type="ECO:0000313" key="2">
    <source>
        <dbReference type="Proteomes" id="UP000324974"/>
    </source>
</evidence>
<dbReference type="AlphaFoldDB" id="A0A5C1AA85"/>
<evidence type="ECO:0008006" key="3">
    <source>
        <dbReference type="Google" id="ProtNLM"/>
    </source>
</evidence>
<reference evidence="2" key="1">
    <citation type="submission" date="2019-08" db="EMBL/GenBank/DDBJ databases">
        <title>Limnoglobus roseus gen. nov., sp. nov., a novel freshwater planctomycete with a giant genome from the family Gemmataceae.</title>
        <authorList>
            <person name="Kulichevskaya I.S."/>
            <person name="Naumoff D.G."/>
            <person name="Miroshnikov K."/>
            <person name="Ivanova A."/>
            <person name="Philippov D.A."/>
            <person name="Hakobyan A."/>
            <person name="Rijpstra I.C."/>
            <person name="Sinninghe Damste J.S."/>
            <person name="Liesack W."/>
            <person name="Dedysh S.N."/>
        </authorList>
    </citation>
    <scope>NUCLEOTIDE SEQUENCE [LARGE SCALE GENOMIC DNA]</scope>
    <source>
        <strain evidence="2">PX52</strain>
    </source>
</reference>
<name>A0A5C1AA85_9BACT</name>
<dbReference type="EMBL" id="CP042425">
    <property type="protein sequence ID" value="QEL14732.1"/>
    <property type="molecule type" value="Genomic_DNA"/>
</dbReference>
<accession>A0A5C1AA85</accession>
<dbReference type="KEGG" id="lrs:PX52LOC_01626"/>
<protein>
    <recommendedName>
        <fullName evidence="3">Phage ABA sandwich domain-containing protein</fullName>
    </recommendedName>
</protein>
<dbReference type="OrthoDB" id="9941301at2"/>